<evidence type="ECO:0000256" key="1">
    <source>
        <dbReference type="ARBA" id="ARBA00022691"/>
    </source>
</evidence>
<accession>A0A381SVI8</accession>
<evidence type="ECO:0000256" key="2">
    <source>
        <dbReference type="ARBA" id="ARBA00022723"/>
    </source>
</evidence>
<evidence type="ECO:0000259" key="5">
    <source>
        <dbReference type="PROSITE" id="PS51918"/>
    </source>
</evidence>
<dbReference type="CDD" id="cd01335">
    <property type="entry name" value="Radical_SAM"/>
    <property type="match status" value="1"/>
</dbReference>
<keyword evidence="2" id="KW-0479">Metal-binding</keyword>
<evidence type="ECO:0000256" key="3">
    <source>
        <dbReference type="ARBA" id="ARBA00023004"/>
    </source>
</evidence>
<dbReference type="SFLD" id="SFLDG01113">
    <property type="entry name" value="Uncharacterised_Radical_SAM_Su"/>
    <property type="match status" value="1"/>
</dbReference>
<dbReference type="GO" id="GO:0051536">
    <property type="term" value="F:iron-sulfur cluster binding"/>
    <property type="evidence" value="ECO:0007669"/>
    <property type="project" value="UniProtKB-KW"/>
</dbReference>
<dbReference type="PANTHER" id="PTHR43288:SF2">
    <property type="entry name" value="RADICAL SAM CORE DOMAIN-CONTAINING PROTEIN"/>
    <property type="match status" value="1"/>
</dbReference>
<dbReference type="InterPro" id="IPR006638">
    <property type="entry name" value="Elp3/MiaA/NifB-like_rSAM"/>
</dbReference>
<dbReference type="Pfam" id="PF04055">
    <property type="entry name" value="Radical_SAM"/>
    <property type="match status" value="1"/>
</dbReference>
<keyword evidence="3" id="KW-0408">Iron</keyword>
<protein>
    <recommendedName>
        <fullName evidence="5">Radical SAM core domain-containing protein</fullName>
    </recommendedName>
</protein>
<organism evidence="6">
    <name type="scientific">marine metagenome</name>
    <dbReference type="NCBI Taxonomy" id="408172"/>
    <lineage>
        <taxon>unclassified sequences</taxon>
        <taxon>metagenomes</taxon>
        <taxon>ecological metagenomes</taxon>
    </lineage>
</organism>
<name>A0A381SVI8_9ZZZZ</name>
<proteinExistence type="predicted"/>
<evidence type="ECO:0000256" key="4">
    <source>
        <dbReference type="ARBA" id="ARBA00023014"/>
    </source>
</evidence>
<feature type="domain" description="Radical SAM core" evidence="5">
    <location>
        <begin position="35"/>
        <end position="261"/>
    </location>
</feature>
<dbReference type="InterPro" id="IPR013785">
    <property type="entry name" value="Aldolase_TIM"/>
</dbReference>
<sequence>MNVALEKPFYIRKENFPDEITFYGPGLKPHSTSEFSGSMKEFVSISVTGNNCALNCEHCNTKMLDNMLDLPSFGGSLFDMAKNLEEKGAKGVLISGGSNTRNQVPLLQHIEDMKRIRKELGMVIRVHPGLPDEDTCKALAEVGIDGVMLDIIGDQETITDVYHLDATPSDYEAVLDRLGRYGIPAIPHIILGHYFGKMNGEWDALDMIKKYPLKTLVLVILLPLTGTGMERVVPPSIEEIGEFFETSRLSLPTTPILLGCARPLGAMKIKIDQLAINAGLNGIAFPSEGIVGYAGEKGLKPSFINACCGVTW</sequence>
<gene>
    <name evidence="6" type="ORF">METZ01_LOCUS60202</name>
</gene>
<dbReference type="InterPro" id="IPR058240">
    <property type="entry name" value="rSAM_sf"/>
</dbReference>
<dbReference type="InterPro" id="IPR007197">
    <property type="entry name" value="rSAM"/>
</dbReference>
<dbReference type="SFLD" id="SFLDS00029">
    <property type="entry name" value="Radical_SAM"/>
    <property type="match status" value="1"/>
</dbReference>
<dbReference type="PANTHER" id="PTHR43288">
    <property type="entry name" value="BIOTIN SYNTHASE-RELATED PROTEIN, RADICAL SAM SUPERFAMILY"/>
    <property type="match status" value="1"/>
</dbReference>
<keyword evidence="1" id="KW-0949">S-adenosyl-L-methionine</keyword>
<dbReference type="GO" id="GO:0046872">
    <property type="term" value="F:metal ion binding"/>
    <property type="evidence" value="ECO:0007669"/>
    <property type="project" value="UniProtKB-KW"/>
</dbReference>
<dbReference type="AlphaFoldDB" id="A0A381SVI8"/>
<keyword evidence="4" id="KW-0411">Iron-sulfur</keyword>
<dbReference type="GO" id="GO:0003824">
    <property type="term" value="F:catalytic activity"/>
    <property type="evidence" value="ECO:0007669"/>
    <property type="project" value="InterPro"/>
</dbReference>
<dbReference type="EMBL" id="UINC01003555">
    <property type="protein sequence ID" value="SVA07348.1"/>
    <property type="molecule type" value="Genomic_DNA"/>
</dbReference>
<evidence type="ECO:0000313" key="6">
    <source>
        <dbReference type="EMBL" id="SVA07348.1"/>
    </source>
</evidence>
<dbReference type="PROSITE" id="PS51918">
    <property type="entry name" value="RADICAL_SAM"/>
    <property type="match status" value="1"/>
</dbReference>
<dbReference type="Gene3D" id="3.20.20.70">
    <property type="entry name" value="Aldolase class I"/>
    <property type="match status" value="1"/>
</dbReference>
<reference evidence="6" key="1">
    <citation type="submission" date="2018-05" db="EMBL/GenBank/DDBJ databases">
        <authorList>
            <person name="Lanie J.A."/>
            <person name="Ng W.-L."/>
            <person name="Kazmierczak K.M."/>
            <person name="Andrzejewski T.M."/>
            <person name="Davidsen T.M."/>
            <person name="Wayne K.J."/>
            <person name="Tettelin H."/>
            <person name="Glass J.I."/>
            <person name="Rusch D."/>
            <person name="Podicherti R."/>
            <person name="Tsui H.-C.T."/>
            <person name="Winkler M.E."/>
        </authorList>
    </citation>
    <scope>NUCLEOTIDE SEQUENCE</scope>
</reference>
<dbReference type="SUPFAM" id="SSF102114">
    <property type="entry name" value="Radical SAM enzymes"/>
    <property type="match status" value="1"/>
</dbReference>
<dbReference type="SMART" id="SM00729">
    <property type="entry name" value="Elp3"/>
    <property type="match status" value="1"/>
</dbReference>